<feature type="domain" description="NTP pyrophosphohydrolase MazG-like" evidence="2">
    <location>
        <begin position="46"/>
        <end position="119"/>
    </location>
</feature>
<dbReference type="Gene3D" id="1.10.287.1080">
    <property type="entry name" value="MazG-like"/>
    <property type="match status" value="2"/>
</dbReference>
<dbReference type="HOGENOM" id="CLU_038356_0_1_0"/>
<dbReference type="GO" id="GO:0047429">
    <property type="term" value="F:nucleoside triphosphate diphosphatase activity"/>
    <property type="evidence" value="ECO:0007669"/>
    <property type="project" value="InterPro"/>
</dbReference>
<dbReference type="Proteomes" id="UP000006860">
    <property type="component" value="Chromosome"/>
</dbReference>
<feature type="region of interest" description="Disordered" evidence="1">
    <location>
        <begin position="1"/>
        <end position="20"/>
    </location>
</feature>
<accession>F0SLX4</accession>
<dbReference type="GO" id="GO:0006203">
    <property type="term" value="P:dGTP catabolic process"/>
    <property type="evidence" value="ECO:0007669"/>
    <property type="project" value="TreeGrafter"/>
</dbReference>
<dbReference type="EMBL" id="CP002546">
    <property type="protein sequence ID" value="ADY59899.1"/>
    <property type="molecule type" value="Genomic_DNA"/>
</dbReference>
<dbReference type="InterPro" id="IPR048011">
    <property type="entry name" value="NTP-PPase_MazG-like_C"/>
</dbReference>
<dbReference type="GO" id="GO:0046052">
    <property type="term" value="P:UTP catabolic process"/>
    <property type="evidence" value="ECO:0007669"/>
    <property type="project" value="TreeGrafter"/>
</dbReference>
<dbReference type="AlphaFoldDB" id="F0SLX4"/>
<dbReference type="NCBIfam" id="NF007113">
    <property type="entry name" value="PRK09562.1"/>
    <property type="match status" value="1"/>
</dbReference>
<evidence type="ECO:0000256" key="1">
    <source>
        <dbReference type="SAM" id="MobiDB-lite"/>
    </source>
</evidence>
<keyword evidence="4" id="KW-1185">Reference proteome</keyword>
<dbReference type="GO" id="GO:0046076">
    <property type="term" value="P:dTTP catabolic process"/>
    <property type="evidence" value="ECO:0007669"/>
    <property type="project" value="TreeGrafter"/>
</dbReference>
<dbReference type="RefSeq" id="WP_013628623.1">
    <property type="nucleotide sequence ID" value="NC_015174.1"/>
</dbReference>
<reference evidence="4" key="1">
    <citation type="submission" date="2011-02" db="EMBL/GenBank/DDBJ databases">
        <title>The complete genome of Planctomyces brasiliensis DSM 5305.</title>
        <authorList>
            <person name="Lucas S."/>
            <person name="Copeland A."/>
            <person name="Lapidus A."/>
            <person name="Bruce D."/>
            <person name="Goodwin L."/>
            <person name="Pitluck S."/>
            <person name="Kyrpides N."/>
            <person name="Mavromatis K."/>
            <person name="Pagani I."/>
            <person name="Ivanova N."/>
            <person name="Ovchinnikova G."/>
            <person name="Lu M."/>
            <person name="Detter J.C."/>
            <person name="Han C."/>
            <person name="Land M."/>
            <person name="Hauser L."/>
            <person name="Markowitz V."/>
            <person name="Cheng J.-F."/>
            <person name="Hugenholtz P."/>
            <person name="Woyke T."/>
            <person name="Wu D."/>
            <person name="Tindall B."/>
            <person name="Pomrenke H.G."/>
            <person name="Brambilla E."/>
            <person name="Klenk H.-P."/>
            <person name="Eisen J.A."/>
        </authorList>
    </citation>
    <scope>NUCLEOTIDE SEQUENCE [LARGE SCALE GENOMIC DNA]</scope>
    <source>
        <strain evidence="4">ATCC 49424 / DSM 5305 / JCM 21570 / NBRC 103401 / IFAM 1448</strain>
    </source>
</reference>
<organism evidence="3 4">
    <name type="scientific">Rubinisphaera brasiliensis (strain ATCC 49424 / DSM 5305 / JCM 21570 / IAM 15109 / NBRC 103401 / IFAM 1448)</name>
    <name type="common">Planctomyces brasiliensis</name>
    <dbReference type="NCBI Taxonomy" id="756272"/>
    <lineage>
        <taxon>Bacteria</taxon>
        <taxon>Pseudomonadati</taxon>
        <taxon>Planctomycetota</taxon>
        <taxon>Planctomycetia</taxon>
        <taxon>Planctomycetales</taxon>
        <taxon>Planctomycetaceae</taxon>
        <taxon>Rubinisphaera</taxon>
    </lineage>
</organism>
<dbReference type="Pfam" id="PF03819">
    <property type="entry name" value="MazG"/>
    <property type="match status" value="1"/>
</dbReference>
<evidence type="ECO:0000313" key="3">
    <source>
        <dbReference type="EMBL" id="ADY59899.1"/>
    </source>
</evidence>
<dbReference type="eggNOG" id="COG3956">
    <property type="taxonomic scope" value="Bacteria"/>
</dbReference>
<dbReference type="GO" id="GO:0046061">
    <property type="term" value="P:dATP catabolic process"/>
    <property type="evidence" value="ECO:0007669"/>
    <property type="project" value="TreeGrafter"/>
</dbReference>
<dbReference type="GO" id="GO:0046047">
    <property type="term" value="P:TTP catabolic process"/>
    <property type="evidence" value="ECO:0007669"/>
    <property type="project" value="TreeGrafter"/>
</dbReference>
<evidence type="ECO:0000313" key="4">
    <source>
        <dbReference type="Proteomes" id="UP000006860"/>
    </source>
</evidence>
<dbReference type="InterPro" id="IPR004518">
    <property type="entry name" value="MazG-like_dom"/>
</dbReference>
<gene>
    <name evidence="3" type="ordered locus">Plabr_2297</name>
</gene>
<dbReference type="SUPFAM" id="SSF101386">
    <property type="entry name" value="all-alpha NTP pyrophosphatases"/>
    <property type="match status" value="2"/>
</dbReference>
<dbReference type="CDD" id="cd11528">
    <property type="entry name" value="NTP-PPase_MazG_Nterm"/>
    <property type="match status" value="1"/>
</dbReference>
<dbReference type="KEGG" id="pbs:Plabr_2297"/>
<dbReference type="InterPro" id="IPR048015">
    <property type="entry name" value="NTP-PPase_MazG-like_N"/>
</dbReference>
<proteinExistence type="predicted"/>
<dbReference type="PANTHER" id="PTHR30522">
    <property type="entry name" value="NUCLEOSIDE TRIPHOSPHATE PYROPHOSPHOHYDROLASE"/>
    <property type="match status" value="1"/>
</dbReference>
<dbReference type="CDD" id="cd11529">
    <property type="entry name" value="NTP-PPase_MazG_Cterm"/>
    <property type="match status" value="1"/>
</dbReference>
<protein>
    <submittedName>
        <fullName evidence="3">MazG family protein</fullName>
    </submittedName>
</protein>
<dbReference type="InterPro" id="IPR011551">
    <property type="entry name" value="NTP_PyrPHydrolase_MazG"/>
</dbReference>
<dbReference type="PANTHER" id="PTHR30522:SF0">
    <property type="entry name" value="NUCLEOSIDE TRIPHOSPHATE PYROPHOSPHOHYDROLASE"/>
    <property type="match status" value="1"/>
</dbReference>
<dbReference type="OrthoDB" id="9808939at2"/>
<sequence length="307" mass="35042">MSSTNDTRPEMGTPPDPVRTASTFTELCNVVAKLRSPEGCPWDRKQTLETIKPFTLEETYELLDAIDSGDDRAIVDELGDVLLQVVLDAQIGADEQRFTILDVIQNLTEKLIRRHPHVFGDEAVDDAEQVKQTWDRIKAQEKKPKKESLLDGLPKDLPGLARAARLQEKAAKVGYDFPHRDMLFEKLDEELDELHEELFENGETPEVKISLDVEPHPDQEIVDEERRSRAEGELGDVLFVLANIARRWKLNPEQALRKTNAKFQRRFQAIERGLKADNRDIASATLAEMEAYYQKEKARERQAAENA</sequence>
<dbReference type="FunFam" id="1.10.287.1080:FF:000001">
    <property type="entry name" value="Nucleoside triphosphate pyrophosphohydrolase"/>
    <property type="match status" value="1"/>
</dbReference>
<name>F0SLX4_RUBBR</name>
<dbReference type="GO" id="GO:0046081">
    <property type="term" value="P:dUTP catabolic process"/>
    <property type="evidence" value="ECO:0007669"/>
    <property type="project" value="TreeGrafter"/>
</dbReference>
<evidence type="ECO:0000259" key="2">
    <source>
        <dbReference type="Pfam" id="PF03819"/>
    </source>
</evidence>
<dbReference type="GO" id="GO:0006950">
    <property type="term" value="P:response to stress"/>
    <property type="evidence" value="ECO:0007669"/>
    <property type="project" value="UniProtKB-ARBA"/>
</dbReference>
<dbReference type="NCBIfam" id="TIGR00444">
    <property type="entry name" value="mazG"/>
    <property type="match status" value="1"/>
</dbReference>
<dbReference type="STRING" id="756272.Plabr_2297"/>